<keyword evidence="2" id="KW-0378">Hydrolase</keyword>
<reference evidence="5 6" key="1">
    <citation type="journal article" date="2012" name="J. Am. Chem. Soc.">
        <title>Bacterial biosynthesis and maturation of the didemnin anti-cancer agents.</title>
        <authorList>
            <person name="Xu Y."/>
            <person name="Kersten R.D."/>
            <person name="Nam S.J."/>
            <person name="Lu L."/>
            <person name="Al-Suwailem A.M."/>
            <person name="Zheng H."/>
            <person name="Fenical W."/>
            <person name="Dorrestein P.C."/>
            <person name="Moore B.S."/>
            <person name="Qian P.Y."/>
        </authorList>
    </citation>
    <scope>NUCLEOTIDE SEQUENCE [LARGE SCALE GENOMIC DNA]</scope>
    <source>
        <strain evidence="5 6">KA081020-065</strain>
    </source>
</reference>
<dbReference type="InterPro" id="IPR047156">
    <property type="entry name" value="Teg/CotR/CapV-like"/>
</dbReference>
<dbReference type="NCBIfam" id="NF041079">
    <property type="entry name" value="CBASS_lipase"/>
    <property type="match status" value="1"/>
</dbReference>
<dbReference type="InterPro" id="IPR016035">
    <property type="entry name" value="Acyl_Trfase/lysoPLipase"/>
</dbReference>
<gene>
    <name evidence="5" type="ordered locus">TMO_b0211</name>
</gene>
<name>I3TTY1_TISMK</name>
<feature type="transmembrane region" description="Helical" evidence="3">
    <location>
        <begin position="16"/>
        <end position="36"/>
    </location>
</feature>
<dbReference type="HOGENOM" id="CLU_000288_144_9_5"/>
<dbReference type="AlphaFoldDB" id="I3TTY1"/>
<dbReference type="RefSeq" id="WP_014752972.1">
    <property type="nucleotide sequence ID" value="NC_017966.1"/>
</dbReference>
<feature type="domain" description="PNPLA" evidence="4">
    <location>
        <begin position="19"/>
        <end position="200"/>
    </location>
</feature>
<keyword evidence="5" id="KW-0614">Plasmid</keyword>
<keyword evidence="1 2" id="KW-0443">Lipid metabolism</keyword>
<evidence type="ECO:0000313" key="5">
    <source>
        <dbReference type="EMBL" id="AFK56219.1"/>
    </source>
</evidence>
<keyword evidence="3" id="KW-1133">Transmembrane helix</keyword>
<sequence length="358" mass="38474">MSPPAGPIDAGDPATASVLAFQGGGFLAYFSALMACRIEEMIPGRQPGASVAGHFDLLAGTSAGSIIAAGLAAGLTASAIARIMQQNGEKIFPRRKILATAPGILGARFSPKPLRDILTAILGDRRLGDLDHALLIPTINESLGKPEIFRSYDPDQAHISVVDVVLASAAAPTYLPRHKIGDHHYADGALVANGPALLAAHDLSQRFRIPFNAQRIVTIGTTTTPPQRSWRQRFTSWGVGGWFAPPPRLLELMLGGQVELQAKLLAGLAPMELVTLDDHLTPEEARHVHMVLADARARKVLEDVAGRCADGVTPETRDKLHRILSRRRRHPAFEDVPGTGEKRPVLIRRPEILPHPPA</sequence>
<feature type="short sequence motif" description="GXSXG" evidence="2">
    <location>
        <begin position="60"/>
        <end position="64"/>
    </location>
</feature>
<dbReference type="PROSITE" id="PS51635">
    <property type="entry name" value="PNPLA"/>
    <property type="match status" value="1"/>
</dbReference>
<feature type="transmembrane region" description="Helical" evidence="3">
    <location>
        <begin position="57"/>
        <end position="81"/>
    </location>
</feature>
<keyword evidence="2" id="KW-0442">Lipid degradation</keyword>
<dbReference type="InterPro" id="IPR002641">
    <property type="entry name" value="PNPLA_dom"/>
</dbReference>
<feature type="active site" description="Nucleophile" evidence="2">
    <location>
        <position position="62"/>
    </location>
</feature>
<evidence type="ECO:0000256" key="2">
    <source>
        <dbReference type="PROSITE-ProRule" id="PRU01161"/>
    </source>
</evidence>
<comment type="caution">
    <text evidence="2">Lacks conserved residue(s) required for the propagation of feature annotation.</text>
</comment>
<proteinExistence type="predicted"/>
<keyword evidence="3" id="KW-0812">Transmembrane</keyword>
<dbReference type="EMBL" id="CP003238">
    <property type="protein sequence ID" value="AFK56219.1"/>
    <property type="molecule type" value="Genomic_DNA"/>
</dbReference>
<dbReference type="Proteomes" id="UP000005258">
    <property type="component" value="Plasmid pTM2"/>
</dbReference>
<keyword evidence="6" id="KW-1185">Reference proteome</keyword>
<dbReference type="Pfam" id="PF01734">
    <property type="entry name" value="Patatin"/>
    <property type="match status" value="1"/>
</dbReference>
<dbReference type="GO" id="GO:0016787">
    <property type="term" value="F:hydrolase activity"/>
    <property type="evidence" value="ECO:0007669"/>
    <property type="project" value="UniProtKB-UniRule"/>
</dbReference>
<dbReference type="KEGG" id="tmo:TMO_b0211"/>
<dbReference type="PANTHER" id="PTHR24138">
    <property type="entry name" value="INTRACELLLAR PHOSPHOLIPASE A FAMILY"/>
    <property type="match status" value="1"/>
</dbReference>
<feature type="short sequence motif" description="DGA/G" evidence="2">
    <location>
        <begin position="187"/>
        <end position="189"/>
    </location>
</feature>
<accession>I3TTY1</accession>
<protein>
    <submittedName>
        <fullName evidence="5">Patatin</fullName>
    </submittedName>
</protein>
<feature type="active site" description="Proton acceptor" evidence="2">
    <location>
        <position position="187"/>
    </location>
</feature>
<keyword evidence="3" id="KW-0472">Membrane</keyword>
<geneLocation type="plasmid" evidence="5 6">
    <name>pTM2</name>
</geneLocation>
<evidence type="ECO:0000256" key="1">
    <source>
        <dbReference type="ARBA" id="ARBA00023098"/>
    </source>
</evidence>
<evidence type="ECO:0000256" key="3">
    <source>
        <dbReference type="SAM" id="Phobius"/>
    </source>
</evidence>
<dbReference type="PANTHER" id="PTHR24138:SF10">
    <property type="entry name" value="PHOSPHOLIPASE A2"/>
    <property type="match status" value="1"/>
</dbReference>
<organism evidence="5 6">
    <name type="scientific">Tistrella mobilis (strain KA081020-065)</name>
    <dbReference type="NCBI Taxonomy" id="1110502"/>
    <lineage>
        <taxon>Bacteria</taxon>
        <taxon>Pseudomonadati</taxon>
        <taxon>Pseudomonadota</taxon>
        <taxon>Alphaproteobacteria</taxon>
        <taxon>Geminicoccales</taxon>
        <taxon>Geminicoccaceae</taxon>
        <taxon>Tistrella</taxon>
    </lineage>
</organism>
<dbReference type="GO" id="GO:0016042">
    <property type="term" value="P:lipid catabolic process"/>
    <property type="evidence" value="ECO:0007669"/>
    <property type="project" value="UniProtKB-UniRule"/>
</dbReference>
<evidence type="ECO:0000259" key="4">
    <source>
        <dbReference type="PROSITE" id="PS51635"/>
    </source>
</evidence>
<dbReference type="SUPFAM" id="SSF52151">
    <property type="entry name" value="FabD/lysophospholipase-like"/>
    <property type="match status" value="1"/>
</dbReference>
<evidence type="ECO:0000313" key="6">
    <source>
        <dbReference type="Proteomes" id="UP000005258"/>
    </source>
</evidence>
<dbReference type="Gene3D" id="3.40.1090.10">
    <property type="entry name" value="Cytosolic phospholipase A2 catalytic domain"/>
    <property type="match status" value="1"/>
</dbReference>